<feature type="transmembrane region" description="Helical" evidence="7">
    <location>
        <begin position="253"/>
        <end position="271"/>
    </location>
</feature>
<feature type="transmembrane region" description="Helical" evidence="7">
    <location>
        <begin position="309"/>
        <end position="332"/>
    </location>
</feature>
<evidence type="ECO:0000256" key="6">
    <source>
        <dbReference type="ARBA" id="ARBA00023136"/>
    </source>
</evidence>
<organism evidence="9 10">
    <name type="scientific">Mycolicibacterium wolinskyi</name>
    <dbReference type="NCBI Taxonomy" id="59750"/>
    <lineage>
        <taxon>Bacteria</taxon>
        <taxon>Bacillati</taxon>
        <taxon>Actinomycetota</taxon>
        <taxon>Actinomycetes</taxon>
        <taxon>Mycobacteriales</taxon>
        <taxon>Mycobacteriaceae</taxon>
        <taxon>Mycolicibacterium</taxon>
    </lineage>
</organism>
<gene>
    <name evidence="9" type="ORF">AWC31_07570</name>
</gene>
<evidence type="ECO:0000256" key="4">
    <source>
        <dbReference type="ARBA" id="ARBA00022692"/>
    </source>
</evidence>
<comment type="caution">
    <text evidence="9">The sequence shown here is derived from an EMBL/GenBank/DDBJ whole genome shotgun (WGS) entry which is preliminary data.</text>
</comment>
<dbReference type="RefSeq" id="WP_085149337.1">
    <property type="nucleotide sequence ID" value="NZ_JACKUA010000020.1"/>
</dbReference>
<dbReference type="GO" id="GO:0005886">
    <property type="term" value="C:plasma membrane"/>
    <property type="evidence" value="ECO:0007669"/>
    <property type="project" value="UniProtKB-SubCell"/>
</dbReference>
<dbReference type="InterPro" id="IPR050171">
    <property type="entry name" value="MFS_Transporters"/>
</dbReference>
<evidence type="ECO:0000256" key="7">
    <source>
        <dbReference type="SAM" id="Phobius"/>
    </source>
</evidence>
<dbReference type="InterPro" id="IPR011701">
    <property type="entry name" value="MFS"/>
</dbReference>
<keyword evidence="4 7" id="KW-0812">Transmembrane</keyword>
<evidence type="ECO:0000256" key="1">
    <source>
        <dbReference type="ARBA" id="ARBA00004651"/>
    </source>
</evidence>
<feature type="transmembrane region" description="Helical" evidence="7">
    <location>
        <begin position="110"/>
        <end position="133"/>
    </location>
</feature>
<feature type="transmembrane region" description="Helical" evidence="7">
    <location>
        <begin position="344"/>
        <end position="362"/>
    </location>
</feature>
<reference evidence="9 10" key="1">
    <citation type="submission" date="2016-01" db="EMBL/GenBank/DDBJ databases">
        <title>The new phylogeny of the genus Mycobacterium.</title>
        <authorList>
            <person name="Tarcisio F."/>
            <person name="Conor M."/>
            <person name="Antonella G."/>
            <person name="Elisabetta G."/>
            <person name="Giulia F.S."/>
            <person name="Sara T."/>
            <person name="Anna F."/>
            <person name="Clotilde B."/>
            <person name="Roberto B."/>
            <person name="Veronica D.S."/>
            <person name="Fabio R."/>
            <person name="Monica P."/>
            <person name="Olivier J."/>
            <person name="Enrico T."/>
            <person name="Nicola S."/>
        </authorList>
    </citation>
    <scope>NUCLEOTIDE SEQUENCE [LARGE SCALE GENOMIC DNA]</scope>
    <source>
        <strain evidence="9 10">ATCC 700010</strain>
    </source>
</reference>
<feature type="transmembrane region" description="Helical" evidence="7">
    <location>
        <begin position="374"/>
        <end position="396"/>
    </location>
</feature>
<accession>A0A1X2EV53</accession>
<feature type="transmembrane region" description="Helical" evidence="7">
    <location>
        <begin position="145"/>
        <end position="169"/>
    </location>
</feature>
<evidence type="ECO:0000313" key="9">
    <source>
        <dbReference type="EMBL" id="ORX10037.1"/>
    </source>
</evidence>
<feature type="transmembrane region" description="Helical" evidence="7">
    <location>
        <begin position="51"/>
        <end position="74"/>
    </location>
</feature>
<keyword evidence="3" id="KW-1003">Cell membrane</keyword>
<dbReference type="SUPFAM" id="SSF103473">
    <property type="entry name" value="MFS general substrate transporter"/>
    <property type="match status" value="1"/>
</dbReference>
<dbReference type="Pfam" id="PF07690">
    <property type="entry name" value="MFS_1"/>
    <property type="match status" value="1"/>
</dbReference>
<evidence type="ECO:0000259" key="8">
    <source>
        <dbReference type="PROSITE" id="PS50850"/>
    </source>
</evidence>
<evidence type="ECO:0000256" key="3">
    <source>
        <dbReference type="ARBA" id="ARBA00022475"/>
    </source>
</evidence>
<evidence type="ECO:0000313" key="10">
    <source>
        <dbReference type="Proteomes" id="UP000193964"/>
    </source>
</evidence>
<feature type="transmembrane region" description="Helical" evidence="7">
    <location>
        <begin position="175"/>
        <end position="195"/>
    </location>
</feature>
<feature type="domain" description="Major facilitator superfamily (MFS) profile" evidence="8">
    <location>
        <begin position="15"/>
        <end position="401"/>
    </location>
</feature>
<evidence type="ECO:0000256" key="2">
    <source>
        <dbReference type="ARBA" id="ARBA00022448"/>
    </source>
</evidence>
<dbReference type="GO" id="GO:0022857">
    <property type="term" value="F:transmembrane transporter activity"/>
    <property type="evidence" value="ECO:0007669"/>
    <property type="project" value="InterPro"/>
</dbReference>
<dbReference type="InterPro" id="IPR036259">
    <property type="entry name" value="MFS_trans_sf"/>
</dbReference>
<dbReference type="InterPro" id="IPR020846">
    <property type="entry name" value="MFS_dom"/>
</dbReference>
<dbReference type="OrthoDB" id="3177957at2"/>
<keyword evidence="2" id="KW-0813">Transport</keyword>
<feature type="transmembrane region" description="Helical" evidence="7">
    <location>
        <begin position="86"/>
        <end position="104"/>
    </location>
</feature>
<feature type="transmembrane region" description="Helical" evidence="7">
    <location>
        <begin position="21"/>
        <end position="45"/>
    </location>
</feature>
<sequence length="411" mass="41306">MIAEALASEGQKARPRGGAATALLVYAFAVIMAGTTLPTPMYALYATTMHFGVLTTTMIYAAYASGVLAALVICGRWSDAIGRRPVLLGGVVAAVASGAMFLLADTVLALVAARVLSGLSAGVFTGTATAAIIEAAPPKWRTRAAAIATIANVGGLGAGPLLAGVLVQYCPAPLQVAFVMHIVLVVAAGLAVIGVPETSSKTGHLGIQRLRLPAQVRVTFAFAAIGTLAGFACMGLFAALAPSFLSTMIGIDNHAAAGVVASCSFLASAVAQVAANRMQPHGAMVLGCATLVIGMMALTAALVTTSPVGLVVAAIISGAGQGVSFSRGLAAVIEATPADRSAEVSSTLFVVAYIAISLPVIGEGLVADRWGLRSAGIGFAVTVGVLAAGCLIALLTRQPRRQQPGRARSWC</sequence>
<dbReference type="Gene3D" id="1.20.1250.20">
    <property type="entry name" value="MFS general substrate transporter like domains"/>
    <property type="match status" value="1"/>
</dbReference>
<keyword evidence="5 7" id="KW-1133">Transmembrane helix</keyword>
<name>A0A1X2EV53_9MYCO</name>
<evidence type="ECO:0000256" key="5">
    <source>
        <dbReference type="ARBA" id="ARBA00022989"/>
    </source>
</evidence>
<dbReference type="PROSITE" id="PS50850">
    <property type="entry name" value="MFS"/>
    <property type="match status" value="1"/>
</dbReference>
<dbReference type="Proteomes" id="UP000193964">
    <property type="component" value="Unassembled WGS sequence"/>
</dbReference>
<protein>
    <submittedName>
        <fullName evidence="9">MFS transporter</fullName>
    </submittedName>
</protein>
<dbReference type="EMBL" id="LQQA01000033">
    <property type="protein sequence ID" value="ORX10037.1"/>
    <property type="molecule type" value="Genomic_DNA"/>
</dbReference>
<proteinExistence type="predicted"/>
<feature type="transmembrane region" description="Helical" evidence="7">
    <location>
        <begin position="216"/>
        <end position="241"/>
    </location>
</feature>
<dbReference type="AlphaFoldDB" id="A0A1X2EV53"/>
<dbReference type="PANTHER" id="PTHR23517:SF13">
    <property type="entry name" value="MAJOR FACILITATOR SUPERFAMILY MFS_1"/>
    <property type="match status" value="1"/>
</dbReference>
<feature type="transmembrane region" description="Helical" evidence="7">
    <location>
        <begin position="283"/>
        <end position="303"/>
    </location>
</feature>
<keyword evidence="6 7" id="KW-0472">Membrane</keyword>
<comment type="subcellular location">
    <subcellularLocation>
        <location evidence="1">Cell membrane</location>
        <topology evidence="1">Multi-pass membrane protein</topology>
    </subcellularLocation>
</comment>
<dbReference type="PANTHER" id="PTHR23517">
    <property type="entry name" value="RESISTANCE PROTEIN MDTM, PUTATIVE-RELATED-RELATED"/>
    <property type="match status" value="1"/>
</dbReference>